<gene>
    <name evidence="8" type="ORF">CICLE_v100104711mg</name>
</gene>
<reference evidence="8 9" key="1">
    <citation type="submission" date="2013-10" db="EMBL/GenBank/DDBJ databases">
        <authorList>
            <consortium name="International Citrus Genome Consortium"/>
            <person name="Jenkins J."/>
            <person name="Schmutz J."/>
            <person name="Prochnik S."/>
            <person name="Rokhsar D."/>
            <person name="Gmitter F."/>
            <person name="Ollitrault P."/>
            <person name="Machado M."/>
            <person name="Talon M."/>
            <person name="Wincker P."/>
            <person name="Jaillon O."/>
            <person name="Morgante M."/>
        </authorList>
    </citation>
    <scope>NUCLEOTIDE SEQUENCE</scope>
    <source>
        <strain evidence="9">cv. Clemenules</strain>
    </source>
</reference>
<evidence type="ECO:0000256" key="5">
    <source>
        <dbReference type="ARBA" id="ARBA00023136"/>
    </source>
</evidence>
<dbReference type="InterPro" id="IPR046956">
    <property type="entry name" value="RLP23-like"/>
</dbReference>
<dbReference type="PANTHER" id="PTHR48063">
    <property type="entry name" value="LRR RECEPTOR-LIKE KINASE"/>
    <property type="match status" value="1"/>
</dbReference>
<dbReference type="InterPro" id="IPR032675">
    <property type="entry name" value="LRR_dom_sf"/>
</dbReference>
<dbReference type="STRING" id="85681.V4USE3"/>
<evidence type="ECO:0000256" key="2">
    <source>
        <dbReference type="ARBA" id="ARBA00022692"/>
    </source>
</evidence>
<accession>V4USE3</accession>
<dbReference type="Gramene" id="ESR65446">
    <property type="protein sequence ID" value="ESR65446"/>
    <property type="gene ID" value="CICLE_v100104711mg"/>
</dbReference>
<keyword evidence="7" id="KW-0325">Glycoprotein</keyword>
<feature type="non-terminal residue" evidence="8">
    <location>
        <position position="1"/>
    </location>
</feature>
<evidence type="ECO:0000256" key="7">
    <source>
        <dbReference type="ARBA" id="ARBA00023180"/>
    </source>
</evidence>
<evidence type="ECO:0000313" key="8">
    <source>
        <dbReference type="EMBL" id="ESR65446.1"/>
    </source>
</evidence>
<evidence type="ECO:0000313" key="9">
    <source>
        <dbReference type="Proteomes" id="UP000030687"/>
    </source>
</evidence>
<evidence type="ECO:0000256" key="4">
    <source>
        <dbReference type="ARBA" id="ARBA00022989"/>
    </source>
</evidence>
<protein>
    <recommendedName>
        <fullName evidence="10">Leucine-rich repeat-containing N-terminal plant-type domain-containing protein</fullName>
    </recommendedName>
</protein>
<dbReference type="SUPFAM" id="SSF52058">
    <property type="entry name" value="L domain-like"/>
    <property type="match status" value="1"/>
</dbReference>
<dbReference type="PANTHER" id="PTHR48063:SF98">
    <property type="entry name" value="LRR RECEPTOR-LIKE SERINE_THREONINE-PROTEIN KINASE FLS2"/>
    <property type="match status" value="1"/>
</dbReference>
<keyword evidence="3" id="KW-0732">Signal</keyword>
<organism evidence="8 9">
    <name type="scientific">Citrus clementina</name>
    <name type="common">Clementine</name>
    <name type="synonym">Citrus deliciosa x Citrus sinensis</name>
    <dbReference type="NCBI Taxonomy" id="85681"/>
    <lineage>
        <taxon>Eukaryota</taxon>
        <taxon>Viridiplantae</taxon>
        <taxon>Streptophyta</taxon>
        <taxon>Embryophyta</taxon>
        <taxon>Tracheophyta</taxon>
        <taxon>Spermatophyta</taxon>
        <taxon>Magnoliopsida</taxon>
        <taxon>eudicotyledons</taxon>
        <taxon>Gunneridae</taxon>
        <taxon>Pentapetalae</taxon>
        <taxon>rosids</taxon>
        <taxon>malvids</taxon>
        <taxon>Sapindales</taxon>
        <taxon>Rutaceae</taxon>
        <taxon>Aurantioideae</taxon>
        <taxon>Citrus</taxon>
    </lineage>
</organism>
<dbReference type="EMBL" id="KI535697">
    <property type="protein sequence ID" value="ESR65446.1"/>
    <property type="molecule type" value="Genomic_DNA"/>
</dbReference>
<dbReference type="Pfam" id="PF00560">
    <property type="entry name" value="LRR_1"/>
    <property type="match status" value="1"/>
</dbReference>
<dbReference type="KEGG" id="cic:CICLE_v100104711m"/>
<dbReference type="Proteomes" id="UP000030687">
    <property type="component" value="Unassembled WGS sequence"/>
</dbReference>
<comment type="subcellular location">
    <subcellularLocation>
        <location evidence="1">Membrane</location>
        <topology evidence="1">Single-pass type I membrane protein</topology>
    </subcellularLocation>
</comment>
<evidence type="ECO:0000256" key="6">
    <source>
        <dbReference type="ARBA" id="ARBA00023170"/>
    </source>
</evidence>
<name>V4USE3_CITCL</name>
<dbReference type="InterPro" id="IPR001611">
    <property type="entry name" value="Leu-rich_rpt"/>
</dbReference>
<dbReference type="AlphaFoldDB" id="V4USE3"/>
<feature type="non-terminal residue" evidence="8">
    <location>
        <position position="69"/>
    </location>
</feature>
<evidence type="ECO:0008006" key="10">
    <source>
        <dbReference type="Google" id="ProtNLM"/>
    </source>
</evidence>
<dbReference type="InParanoid" id="V4USE3"/>
<keyword evidence="5" id="KW-0472">Membrane</keyword>
<keyword evidence="9" id="KW-1185">Reference proteome</keyword>
<dbReference type="GO" id="GO:0016020">
    <property type="term" value="C:membrane"/>
    <property type="evidence" value="ECO:0007669"/>
    <property type="project" value="UniProtKB-SubCell"/>
</dbReference>
<evidence type="ECO:0000256" key="3">
    <source>
        <dbReference type="ARBA" id="ARBA00022729"/>
    </source>
</evidence>
<sequence>LTSLVSLHLHKNIFSRTIPISLKNCTALMILDVGENEFVGNISTWFGERFSRVVVLILRSNQFRGLLPT</sequence>
<evidence type="ECO:0000256" key="1">
    <source>
        <dbReference type="ARBA" id="ARBA00004479"/>
    </source>
</evidence>
<keyword evidence="6" id="KW-0675">Receptor</keyword>
<keyword evidence="2" id="KW-0812">Transmembrane</keyword>
<dbReference type="Gene3D" id="3.80.10.10">
    <property type="entry name" value="Ribonuclease Inhibitor"/>
    <property type="match status" value="1"/>
</dbReference>
<keyword evidence="4" id="KW-1133">Transmembrane helix</keyword>
<proteinExistence type="predicted"/>